<name>A0A4D4M2G0_STRAX</name>
<organism evidence="5 6">
    <name type="scientific">Streptomyces avermitilis</name>
    <dbReference type="NCBI Taxonomy" id="33903"/>
    <lineage>
        <taxon>Bacteria</taxon>
        <taxon>Bacillati</taxon>
        <taxon>Actinomycetota</taxon>
        <taxon>Actinomycetes</taxon>
        <taxon>Kitasatosporales</taxon>
        <taxon>Streptomycetaceae</taxon>
        <taxon>Streptomyces</taxon>
    </lineage>
</organism>
<dbReference type="PANTHER" id="PTHR32308">
    <property type="entry name" value="LYASE BETA SUBUNIT, PUTATIVE (AFU_ORTHOLOGUE AFUA_4G13030)-RELATED"/>
    <property type="match status" value="1"/>
</dbReference>
<dbReference type="GO" id="GO:0003824">
    <property type="term" value="F:catalytic activity"/>
    <property type="evidence" value="ECO:0007669"/>
    <property type="project" value="InterPro"/>
</dbReference>
<dbReference type="InterPro" id="IPR011206">
    <property type="entry name" value="Citrate_lyase_beta/mcl1/mcl2"/>
</dbReference>
<dbReference type="GO" id="GO:0006107">
    <property type="term" value="P:oxaloacetate metabolic process"/>
    <property type="evidence" value="ECO:0007669"/>
    <property type="project" value="TreeGrafter"/>
</dbReference>
<dbReference type="PIRSF" id="PIRSF015582">
    <property type="entry name" value="Cit_lyase_B"/>
    <property type="match status" value="1"/>
</dbReference>
<keyword evidence="3 4" id="KW-0460">Magnesium</keyword>
<dbReference type="InterPro" id="IPR039480">
    <property type="entry name" value="C-C_Bond_Lyase-like"/>
</dbReference>
<feature type="binding site" evidence="4">
    <location>
        <position position="86"/>
    </location>
    <ligand>
        <name>Mg(2+)</name>
        <dbReference type="ChEBI" id="CHEBI:18420"/>
    </ligand>
</feature>
<dbReference type="SUPFAM" id="SSF51621">
    <property type="entry name" value="Phosphoenolpyruvate/pyruvate domain"/>
    <property type="match status" value="1"/>
</dbReference>
<proteinExistence type="predicted"/>
<protein>
    <recommendedName>
        <fullName evidence="7">ATP/GTP-binding protein</fullName>
    </recommendedName>
</protein>
<dbReference type="Proteomes" id="UP000302139">
    <property type="component" value="Unassembled WGS sequence"/>
</dbReference>
<evidence type="ECO:0008006" key="7">
    <source>
        <dbReference type="Google" id="ProtNLM"/>
    </source>
</evidence>
<dbReference type="PANTHER" id="PTHR32308:SF10">
    <property type="entry name" value="CITRATE LYASE SUBUNIT BETA"/>
    <property type="match status" value="1"/>
</dbReference>
<evidence type="ECO:0000256" key="1">
    <source>
        <dbReference type="ARBA" id="ARBA00001946"/>
    </source>
</evidence>
<sequence length="272" mass="30304">MRRLGPAVRVLSGFVLPKFTEERGVPFLEALTAAETASGRRLFAMPVLESPDLLHLESRRETLAGIFRTVDKFRERVLALRLGVTDFCSSYGLRRAPDMTAYDVQIVASVIADVVNVLGRADGTGFTVTGPVWEYFRLQERMFKPQLRRSPFTPEAEQLRDTLIEHDMDGLLREIALDRANGLLGKTCIHPSHVLPVHALSVVSHEEFSDAQDILRPERGGGGVLRSAYTNKMNEVKPHRAWAERTLQRAEVFGVANEDIGFVELLAAGLPD</sequence>
<evidence type="ECO:0000256" key="4">
    <source>
        <dbReference type="PIRSR" id="PIRSR015582-2"/>
    </source>
</evidence>
<comment type="cofactor">
    <cofactor evidence="1">
        <name>Mg(2+)</name>
        <dbReference type="ChEBI" id="CHEBI:18420"/>
    </cofactor>
</comment>
<comment type="caution">
    <text evidence="5">The sequence shown here is derived from an EMBL/GenBank/DDBJ whole genome shotgun (WGS) entry which is preliminary data.</text>
</comment>
<dbReference type="FunFam" id="3.20.20.60:FF:000036">
    <property type="entry name" value="ATP/GTP-binding protein"/>
    <property type="match status" value="1"/>
</dbReference>
<dbReference type="InterPro" id="IPR040442">
    <property type="entry name" value="Pyrv_kinase-like_dom_sf"/>
</dbReference>
<dbReference type="GO" id="GO:0000287">
    <property type="term" value="F:magnesium ion binding"/>
    <property type="evidence" value="ECO:0007669"/>
    <property type="project" value="TreeGrafter"/>
</dbReference>
<dbReference type="Gene3D" id="3.20.20.60">
    <property type="entry name" value="Phosphoenolpyruvate-binding domains"/>
    <property type="match status" value="1"/>
</dbReference>
<accession>A0A4D4M2G0</accession>
<dbReference type="Pfam" id="PF15617">
    <property type="entry name" value="C-C_Bond_Lyase"/>
    <property type="match status" value="1"/>
</dbReference>
<evidence type="ECO:0000256" key="2">
    <source>
        <dbReference type="ARBA" id="ARBA00022723"/>
    </source>
</evidence>
<evidence type="ECO:0000256" key="3">
    <source>
        <dbReference type="ARBA" id="ARBA00022842"/>
    </source>
</evidence>
<gene>
    <name evidence="5" type="ORF">SAV14893_054010</name>
</gene>
<dbReference type="AlphaFoldDB" id="A0A4D4M2G0"/>
<dbReference type="InterPro" id="IPR015813">
    <property type="entry name" value="Pyrv/PenolPyrv_kinase-like_dom"/>
</dbReference>
<dbReference type="EMBL" id="BJHX01000001">
    <property type="protein sequence ID" value="GDY66008.1"/>
    <property type="molecule type" value="Genomic_DNA"/>
</dbReference>
<evidence type="ECO:0000313" key="6">
    <source>
        <dbReference type="Proteomes" id="UP000302139"/>
    </source>
</evidence>
<evidence type="ECO:0000313" key="5">
    <source>
        <dbReference type="EMBL" id="GDY66008.1"/>
    </source>
</evidence>
<reference evidence="5 6" key="1">
    <citation type="submission" date="2019-04" db="EMBL/GenBank/DDBJ databases">
        <title>Draft genome sequences of Streptomyces avermitilis NBRC 14893.</title>
        <authorList>
            <person name="Komaki H."/>
            <person name="Tamura T."/>
            <person name="Hosoyama A."/>
        </authorList>
    </citation>
    <scope>NUCLEOTIDE SEQUENCE [LARGE SCALE GENOMIC DNA]</scope>
    <source>
        <strain evidence="5 6">NBRC 14893</strain>
    </source>
</reference>
<keyword evidence="2 4" id="KW-0479">Metal-binding</keyword>
<feature type="binding site" evidence="4">
    <location>
        <position position="57"/>
    </location>
    <ligand>
        <name>Mg(2+)</name>
        <dbReference type="ChEBI" id="CHEBI:18420"/>
    </ligand>
</feature>